<proteinExistence type="predicted"/>
<evidence type="ECO:0000313" key="2">
    <source>
        <dbReference type="Proteomes" id="UP000054107"/>
    </source>
</evidence>
<organism evidence="1 2">
    <name type="scientific">Parasitella parasitica</name>
    <dbReference type="NCBI Taxonomy" id="35722"/>
    <lineage>
        <taxon>Eukaryota</taxon>
        <taxon>Fungi</taxon>
        <taxon>Fungi incertae sedis</taxon>
        <taxon>Mucoromycota</taxon>
        <taxon>Mucoromycotina</taxon>
        <taxon>Mucoromycetes</taxon>
        <taxon>Mucorales</taxon>
        <taxon>Mucorineae</taxon>
        <taxon>Mucoraceae</taxon>
        <taxon>Parasitella</taxon>
    </lineage>
</organism>
<sequence>MLISSHQLQLKPFFLAQCTIFTRPTLSPDTPPSLKPFFKRILAPPQLSRPSVSSPTIRRGGRIPLNSIRHFKQITAPTTSSSAASLLRPHQWSVLCSTAVPLTA</sequence>
<keyword evidence="2" id="KW-1185">Reference proteome</keyword>
<evidence type="ECO:0000313" key="1">
    <source>
        <dbReference type="EMBL" id="CEP13685.1"/>
    </source>
</evidence>
<name>A0A0B7NEA5_9FUNG</name>
<reference evidence="1 2" key="1">
    <citation type="submission" date="2014-09" db="EMBL/GenBank/DDBJ databases">
        <authorList>
            <person name="Ellenberger Sabrina"/>
        </authorList>
    </citation>
    <scope>NUCLEOTIDE SEQUENCE [LARGE SCALE GENOMIC DNA]</scope>
    <source>
        <strain evidence="1 2">CBS 412.66</strain>
    </source>
</reference>
<protein>
    <submittedName>
        <fullName evidence="1">Uncharacterized protein</fullName>
    </submittedName>
</protein>
<gene>
    <name evidence="1" type="primary">PARPA_07815.1 scaffold 30874</name>
</gene>
<accession>A0A0B7NEA5</accession>
<dbReference type="Proteomes" id="UP000054107">
    <property type="component" value="Unassembled WGS sequence"/>
</dbReference>
<dbReference type="EMBL" id="LN730505">
    <property type="protein sequence ID" value="CEP13685.1"/>
    <property type="molecule type" value="Genomic_DNA"/>
</dbReference>
<dbReference type="AlphaFoldDB" id="A0A0B7NEA5"/>